<feature type="region of interest" description="Disordered" evidence="1">
    <location>
        <begin position="25"/>
        <end position="48"/>
    </location>
</feature>
<keyword evidence="3" id="KW-1185">Reference proteome</keyword>
<keyword evidence="2" id="KW-0966">Cell projection</keyword>
<keyword evidence="2" id="KW-0969">Cilium</keyword>
<evidence type="ECO:0000313" key="3">
    <source>
        <dbReference type="Proteomes" id="UP000266313"/>
    </source>
</evidence>
<evidence type="ECO:0000313" key="2">
    <source>
        <dbReference type="EMBL" id="BBA36908.1"/>
    </source>
</evidence>
<dbReference type="EMBL" id="AP017928">
    <property type="protein sequence ID" value="BBA36908.1"/>
    <property type="molecule type" value="Genomic_DNA"/>
</dbReference>
<reference evidence="2 3" key="1">
    <citation type="submission" date="2016-12" db="EMBL/GenBank/DDBJ databases">
        <title>Genome sequencing of Methylocaldum marinum.</title>
        <authorList>
            <person name="Takeuchi M."/>
            <person name="Kamagata Y."/>
            <person name="Hiraoka S."/>
            <person name="Oshima K."/>
            <person name="Hattori M."/>
            <person name="Iwasaki W."/>
        </authorList>
    </citation>
    <scope>NUCLEOTIDE SEQUENCE [LARGE SCALE GENOMIC DNA]</scope>
    <source>
        <strain evidence="2 3">S8</strain>
    </source>
</reference>
<dbReference type="KEGG" id="mmai:sS8_4985"/>
<feature type="compositionally biased region" description="Basic and acidic residues" evidence="1">
    <location>
        <begin position="31"/>
        <end position="40"/>
    </location>
</feature>
<proteinExistence type="predicted"/>
<evidence type="ECO:0000256" key="1">
    <source>
        <dbReference type="SAM" id="MobiDB-lite"/>
    </source>
</evidence>
<dbReference type="RefSeq" id="WP_232020419.1">
    <property type="nucleotide sequence ID" value="NZ_AP017928.1"/>
</dbReference>
<gene>
    <name evidence="2" type="ORF">sS8_4985</name>
</gene>
<dbReference type="AlphaFoldDB" id="A0A250KZ01"/>
<protein>
    <submittedName>
        <fullName evidence="2">Flagellar motor protein MotA</fullName>
    </submittedName>
</protein>
<organism evidence="2 3">
    <name type="scientific">Methylocaldum marinum</name>
    <dbReference type="NCBI Taxonomy" id="1432792"/>
    <lineage>
        <taxon>Bacteria</taxon>
        <taxon>Pseudomonadati</taxon>
        <taxon>Pseudomonadota</taxon>
        <taxon>Gammaproteobacteria</taxon>
        <taxon>Methylococcales</taxon>
        <taxon>Methylococcaceae</taxon>
        <taxon>Methylocaldum</taxon>
    </lineage>
</organism>
<keyword evidence="2" id="KW-0282">Flagellum</keyword>
<dbReference type="Proteomes" id="UP000266313">
    <property type="component" value="Chromosome"/>
</dbReference>
<sequence length="92" mass="9883">MGHPPGQRCLERSEEVIEQGLEAAFEGAEQEGDKDRKGEDALPGEGGWAGAMVGDELGIVKRFGEIGKNTGMDSAKRPSLINPLFSYSYVTL</sequence>
<accession>A0A250KZ01</accession>
<name>A0A250KZ01_9GAMM</name>